<dbReference type="InterPro" id="IPR000092">
    <property type="entry name" value="Polyprenyl_synt"/>
</dbReference>
<name>A0A2X0V4Y6_9GAMM</name>
<dbReference type="GO" id="GO:0008654">
    <property type="term" value="P:phospholipid biosynthetic process"/>
    <property type="evidence" value="ECO:0007669"/>
    <property type="project" value="UniProtKB-ARBA"/>
</dbReference>
<proteinExistence type="inferred from homology"/>
<sequence length="293" mass="31621">MEFKEFFSLIRSRVDARLKIKIDSLDNDAADLKEAMTYGLMLGGKRSRPFLVYATAKALGLDFSEVDNAACAVECIHAYSLIHDDMPEMDNDELRRGLPSVHKKFGQATALLAGDALQTLAFEFLSDNKNNPCATIKMVSLLSTLAGYKGMCGGQAMDLAAEGCAVGLETMQLLHSKKTGALICASVLMAASLLDESESTTYDALHTYAKKVGVAFQIWDDVLDVIGDTSILGKKAGSDISLDKSTYPSLLGLDKARELAIETASEAVEALDAVASDTSLLREFALFCVQRDH</sequence>
<evidence type="ECO:0000256" key="4">
    <source>
        <dbReference type="ARBA" id="ARBA00022723"/>
    </source>
</evidence>
<dbReference type="RefSeq" id="WP_113743727.1">
    <property type="nucleotide sequence ID" value="NZ_UAPV01000001.1"/>
</dbReference>
<dbReference type="SFLD" id="SFLDS00005">
    <property type="entry name" value="Isoprenoid_Synthase_Type_I"/>
    <property type="match status" value="1"/>
</dbReference>
<accession>A0A2X0V4Y6</accession>
<gene>
    <name evidence="8" type="primary">ispA</name>
    <name evidence="8" type="ORF">NCTC13093_00947</name>
</gene>
<dbReference type="FunFam" id="1.10.600.10:FF:000001">
    <property type="entry name" value="Geranylgeranyl diphosphate synthase"/>
    <property type="match status" value="1"/>
</dbReference>
<dbReference type="InterPro" id="IPR053378">
    <property type="entry name" value="Prenyl_diphosphate_synthase"/>
</dbReference>
<keyword evidence="3 7" id="KW-0808">Transferase</keyword>
<keyword evidence="4" id="KW-0479">Metal-binding</keyword>
<evidence type="ECO:0000256" key="3">
    <source>
        <dbReference type="ARBA" id="ARBA00022679"/>
    </source>
</evidence>
<dbReference type="PROSITE" id="PS00444">
    <property type="entry name" value="POLYPRENYL_SYNTHASE_2"/>
    <property type="match status" value="1"/>
</dbReference>
<evidence type="ECO:0000256" key="1">
    <source>
        <dbReference type="ARBA" id="ARBA00001946"/>
    </source>
</evidence>
<dbReference type="SUPFAM" id="SSF48576">
    <property type="entry name" value="Terpenoid synthases"/>
    <property type="match status" value="1"/>
</dbReference>
<dbReference type="PANTHER" id="PTHR43281:SF1">
    <property type="entry name" value="FARNESYL DIPHOSPHATE SYNTHASE"/>
    <property type="match status" value="1"/>
</dbReference>
<dbReference type="SFLD" id="SFLDG01017">
    <property type="entry name" value="Polyprenyl_Transferase_Like"/>
    <property type="match status" value="1"/>
</dbReference>
<organism evidence="8 9">
    <name type="scientific">Anaerobiospirillum thomasii</name>
    <dbReference type="NCBI Taxonomy" id="179995"/>
    <lineage>
        <taxon>Bacteria</taxon>
        <taxon>Pseudomonadati</taxon>
        <taxon>Pseudomonadota</taxon>
        <taxon>Gammaproteobacteria</taxon>
        <taxon>Aeromonadales</taxon>
        <taxon>Succinivibrionaceae</taxon>
        <taxon>Anaerobiospirillum</taxon>
    </lineage>
</organism>
<comment type="cofactor">
    <cofactor evidence="1">
        <name>Mg(2+)</name>
        <dbReference type="ChEBI" id="CHEBI:18420"/>
    </cofactor>
</comment>
<comment type="similarity">
    <text evidence="2 7">Belongs to the FPP/GGPP synthase family.</text>
</comment>
<protein>
    <submittedName>
        <fullName evidence="8">Farnesyl diphosphate synthase</fullName>
        <ecNumber evidence="8">2.5.1.10</ecNumber>
    </submittedName>
</protein>
<dbReference type="GO" id="GO:0005737">
    <property type="term" value="C:cytoplasm"/>
    <property type="evidence" value="ECO:0007669"/>
    <property type="project" value="UniProtKB-ARBA"/>
</dbReference>
<dbReference type="Gene3D" id="1.10.600.10">
    <property type="entry name" value="Farnesyl Diphosphate Synthase"/>
    <property type="match status" value="1"/>
</dbReference>
<dbReference type="CDD" id="cd00685">
    <property type="entry name" value="Trans_IPPS_HT"/>
    <property type="match status" value="1"/>
</dbReference>
<dbReference type="InterPro" id="IPR033749">
    <property type="entry name" value="Polyprenyl_synt_CS"/>
</dbReference>
<keyword evidence="5" id="KW-0460">Magnesium</keyword>
<evidence type="ECO:0000256" key="2">
    <source>
        <dbReference type="ARBA" id="ARBA00006706"/>
    </source>
</evidence>
<dbReference type="Proteomes" id="UP000250086">
    <property type="component" value="Unassembled WGS sequence"/>
</dbReference>
<evidence type="ECO:0000313" key="8">
    <source>
        <dbReference type="EMBL" id="SPT69569.1"/>
    </source>
</evidence>
<evidence type="ECO:0000256" key="5">
    <source>
        <dbReference type="ARBA" id="ARBA00022842"/>
    </source>
</evidence>
<dbReference type="GO" id="GO:0046872">
    <property type="term" value="F:metal ion binding"/>
    <property type="evidence" value="ECO:0007669"/>
    <property type="project" value="UniProtKB-KW"/>
</dbReference>
<dbReference type="PANTHER" id="PTHR43281">
    <property type="entry name" value="FARNESYL DIPHOSPHATE SYNTHASE"/>
    <property type="match status" value="1"/>
</dbReference>
<dbReference type="EC" id="2.5.1.10" evidence="8"/>
<dbReference type="InterPro" id="IPR008949">
    <property type="entry name" value="Isoprenoid_synthase_dom_sf"/>
</dbReference>
<dbReference type="NCBIfam" id="NF045485">
    <property type="entry name" value="FPPsyn"/>
    <property type="match status" value="1"/>
</dbReference>
<dbReference type="AlphaFoldDB" id="A0A2X0V4Y6"/>
<reference evidence="8 9" key="1">
    <citation type="submission" date="2018-06" db="EMBL/GenBank/DDBJ databases">
        <authorList>
            <consortium name="Pathogen Informatics"/>
            <person name="Doyle S."/>
        </authorList>
    </citation>
    <scope>NUCLEOTIDE SEQUENCE [LARGE SCALE GENOMIC DNA]</scope>
    <source>
        <strain evidence="8 9">NCTC13093</strain>
    </source>
</reference>
<dbReference type="EMBL" id="UAPV01000001">
    <property type="protein sequence ID" value="SPT69569.1"/>
    <property type="molecule type" value="Genomic_DNA"/>
</dbReference>
<evidence type="ECO:0000256" key="7">
    <source>
        <dbReference type="RuleBase" id="RU004466"/>
    </source>
</evidence>
<evidence type="ECO:0000313" key="9">
    <source>
        <dbReference type="Proteomes" id="UP000250086"/>
    </source>
</evidence>
<dbReference type="GO" id="GO:0016114">
    <property type="term" value="P:terpenoid biosynthetic process"/>
    <property type="evidence" value="ECO:0007669"/>
    <property type="project" value="UniProtKB-ARBA"/>
</dbReference>
<evidence type="ECO:0000256" key="6">
    <source>
        <dbReference type="ARBA" id="ARBA00023229"/>
    </source>
</evidence>
<dbReference type="PROSITE" id="PS00723">
    <property type="entry name" value="POLYPRENYL_SYNTHASE_1"/>
    <property type="match status" value="1"/>
</dbReference>
<dbReference type="Pfam" id="PF00348">
    <property type="entry name" value="polyprenyl_synt"/>
    <property type="match status" value="1"/>
</dbReference>
<keyword evidence="9" id="KW-1185">Reference proteome</keyword>
<keyword evidence="6" id="KW-0414">Isoprene biosynthesis</keyword>
<dbReference type="GO" id="GO:0004337">
    <property type="term" value="F:(2E,6E)-farnesyl diphosphate synthase activity"/>
    <property type="evidence" value="ECO:0007669"/>
    <property type="project" value="UniProtKB-EC"/>
</dbReference>